<feature type="compositionally biased region" description="Low complexity" evidence="1">
    <location>
        <begin position="30"/>
        <end position="52"/>
    </location>
</feature>
<dbReference type="Proteomes" id="UP001521911">
    <property type="component" value="Unassembled WGS sequence"/>
</dbReference>
<dbReference type="EMBL" id="JAKRDF010000001">
    <property type="protein sequence ID" value="MCG7274931.1"/>
    <property type="molecule type" value="Genomic_DNA"/>
</dbReference>
<protein>
    <recommendedName>
        <fullName evidence="4">Secreted protein</fullName>
    </recommendedName>
</protein>
<evidence type="ECO:0000256" key="1">
    <source>
        <dbReference type="SAM" id="MobiDB-lite"/>
    </source>
</evidence>
<evidence type="ECO:0008006" key="4">
    <source>
        <dbReference type="Google" id="ProtNLM"/>
    </source>
</evidence>
<dbReference type="RefSeq" id="WP_239178462.1">
    <property type="nucleotide sequence ID" value="NZ_JAKRDF010000001.1"/>
</dbReference>
<accession>A0ABS9PS52</accession>
<comment type="caution">
    <text evidence="2">The sequence shown here is derived from an EMBL/GenBank/DDBJ whole genome shotgun (WGS) entry which is preliminary data.</text>
</comment>
<evidence type="ECO:0000313" key="2">
    <source>
        <dbReference type="EMBL" id="MCG7274931.1"/>
    </source>
</evidence>
<sequence>MKKHTLILAATVLAVAGCSPSEETPHPVPSTSSALSGSTTSTSPNSTSEESSIQAETSTSDQARTPDPTVPDNARQEKDAPSAEPTVVECLDGSPGSARWSDGSVSYSQWCFDAQEGEQVLDDEHQSAPVDSKECEGSAAECGYGTADNGARNPTSGEIQTYHGCQDGYITDPALCSAVEEVVRAADPDGTIYN</sequence>
<feature type="compositionally biased region" description="Polar residues" evidence="1">
    <location>
        <begin position="53"/>
        <end position="63"/>
    </location>
</feature>
<proteinExistence type="predicted"/>
<gene>
    <name evidence="2" type="ORF">MHK08_00350</name>
</gene>
<reference evidence="2 3" key="1">
    <citation type="submission" date="2022-02" db="EMBL/GenBank/DDBJ databases">
        <title>Uncovering new skin microbiome diversity through culturing and metagenomics.</title>
        <authorList>
            <person name="Conlan S."/>
            <person name="Deming C."/>
            <person name="Nisc Comparative Sequencing Program N."/>
            <person name="Segre J.A."/>
        </authorList>
    </citation>
    <scope>NUCLEOTIDE SEQUENCE [LARGE SCALE GENOMIC DNA]</scope>
    <source>
        <strain evidence="2 3">ACRQV</strain>
    </source>
</reference>
<name>A0ABS9PS52_9CORY</name>
<evidence type="ECO:0000313" key="3">
    <source>
        <dbReference type="Proteomes" id="UP001521911"/>
    </source>
</evidence>
<keyword evidence="3" id="KW-1185">Reference proteome</keyword>
<feature type="region of interest" description="Disordered" evidence="1">
    <location>
        <begin position="18"/>
        <end position="100"/>
    </location>
</feature>
<organism evidence="2 3">
    <name type="scientific">Corynebacterium singulare</name>
    <dbReference type="NCBI Taxonomy" id="161899"/>
    <lineage>
        <taxon>Bacteria</taxon>
        <taxon>Bacillati</taxon>
        <taxon>Actinomycetota</taxon>
        <taxon>Actinomycetes</taxon>
        <taxon>Mycobacteriales</taxon>
        <taxon>Corynebacteriaceae</taxon>
        <taxon>Corynebacterium</taxon>
    </lineage>
</organism>
<dbReference type="PROSITE" id="PS51257">
    <property type="entry name" value="PROKAR_LIPOPROTEIN"/>
    <property type="match status" value="1"/>
</dbReference>